<evidence type="ECO:0000313" key="2">
    <source>
        <dbReference type="Proteomes" id="UP001155057"/>
    </source>
</evidence>
<name>A0A9X2Q4X2_9BACT</name>
<comment type="caution">
    <text evidence="1">The sequence shown here is derived from an EMBL/GenBank/DDBJ whole genome shotgun (WGS) entry which is preliminary data.</text>
</comment>
<proteinExistence type="predicted"/>
<organism evidence="1 2">
    <name type="scientific">Salinibacter ruber</name>
    <dbReference type="NCBI Taxonomy" id="146919"/>
    <lineage>
        <taxon>Bacteria</taxon>
        <taxon>Pseudomonadati</taxon>
        <taxon>Rhodothermota</taxon>
        <taxon>Rhodothermia</taxon>
        <taxon>Rhodothermales</taxon>
        <taxon>Salinibacteraceae</taxon>
        <taxon>Salinibacter</taxon>
    </lineage>
</organism>
<dbReference type="Proteomes" id="UP001155057">
    <property type="component" value="Unassembled WGS sequence"/>
</dbReference>
<reference evidence="1" key="1">
    <citation type="submission" date="2022-08" db="EMBL/GenBank/DDBJ databases">
        <title>Genomic Encyclopedia of Type Strains, Phase V (KMG-V): Genome sequencing to study the core and pangenomes of soil and plant-associated prokaryotes.</title>
        <authorList>
            <person name="Whitman W."/>
        </authorList>
    </citation>
    <scope>NUCLEOTIDE SEQUENCE</scope>
    <source>
        <strain evidence="1">SP3049</strain>
    </source>
</reference>
<sequence>MNARYELLIFLPAGDHTEREVDEQEVVETLENRGHPSVDIKWEEANPGNLQFKKKDLLPQLIREARASCWGLSLNNLNYTAGAAISSEEAQELHIKAGSSGYDAGAFKFLLAQRGLISAKEVTKPIQHKIRRIVESETMAKIYNKKYQNTLDRRNHRAVARNQS</sequence>
<evidence type="ECO:0000313" key="1">
    <source>
        <dbReference type="EMBL" id="MCS3711619.1"/>
    </source>
</evidence>
<protein>
    <submittedName>
        <fullName evidence="1">Uncharacterized protein</fullName>
    </submittedName>
</protein>
<dbReference type="EMBL" id="JANUAE010000015">
    <property type="protein sequence ID" value="MCS3711619.1"/>
    <property type="molecule type" value="Genomic_DNA"/>
</dbReference>
<gene>
    <name evidence="1" type="ORF">GGP61_003252</name>
</gene>
<dbReference type="AlphaFoldDB" id="A0A9X2Q4X2"/>
<accession>A0A9X2Q4X2</accession>